<dbReference type="Proteomes" id="UP001164539">
    <property type="component" value="Chromosome 12"/>
</dbReference>
<comment type="caution">
    <text evidence="1">The sequence shown here is derived from an EMBL/GenBank/DDBJ whole genome shotgun (WGS) entry which is preliminary data.</text>
</comment>
<evidence type="ECO:0000313" key="2">
    <source>
        <dbReference type="Proteomes" id="UP001164539"/>
    </source>
</evidence>
<organism evidence="1 2">
    <name type="scientific">Melia azedarach</name>
    <name type="common">Chinaberry tree</name>
    <dbReference type="NCBI Taxonomy" id="155640"/>
    <lineage>
        <taxon>Eukaryota</taxon>
        <taxon>Viridiplantae</taxon>
        <taxon>Streptophyta</taxon>
        <taxon>Embryophyta</taxon>
        <taxon>Tracheophyta</taxon>
        <taxon>Spermatophyta</taxon>
        <taxon>Magnoliopsida</taxon>
        <taxon>eudicotyledons</taxon>
        <taxon>Gunneridae</taxon>
        <taxon>Pentapetalae</taxon>
        <taxon>rosids</taxon>
        <taxon>malvids</taxon>
        <taxon>Sapindales</taxon>
        <taxon>Meliaceae</taxon>
        <taxon>Melia</taxon>
    </lineage>
</organism>
<reference evidence="1 2" key="1">
    <citation type="journal article" date="2023" name="Science">
        <title>Complex scaffold remodeling in plant triterpene biosynthesis.</title>
        <authorList>
            <person name="De La Pena R."/>
            <person name="Hodgson H."/>
            <person name="Liu J.C."/>
            <person name="Stephenson M.J."/>
            <person name="Martin A.C."/>
            <person name="Owen C."/>
            <person name="Harkess A."/>
            <person name="Leebens-Mack J."/>
            <person name="Jimenez L.E."/>
            <person name="Osbourn A."/>
            <person name="Sattely E.S."/>
        </authorList>
    </citation>
    <scope>NUCLEOTIDE SEQUENCE [LARGE SCALE GENOMIC DNA]</scope>
    <source>
        <strain evidence="2">cv. JPN11</strain>
        <tissue evidence="1">Leaf</tissue>
    </source>
</reference>
<evidence type="ECO:0000313" key="1">
    <source>
        <dbReference type="EMBL" id="KAJ4704530.1"/>
    </source>
</evidence>
<dbReference type="EMBL" id="CM051405">
    <property type="protein sequence ID" value="KAJ4704530.1"/>
    <property type="molecule type" value="Genomic_DNA"/>
</dbReference>
<name>A0ACC1WZB9_MELAZ</name>
<protein>
    <submittedName>
        <fullName evidence="1">O-fucosyltransferase family protein</fullName>
    </submittedName>
</protein>
<keyword evidence="2" id="KW-1185">Reference proteome</keyword>
<proteinExistence type="predicted"/>
<sequence>MSSGALNTASSSSPLAGPKTTRRRISDFLDNVDRLSNNSSEYSYYISDEEDNNFNGSFTGPHNHSHTHSYNHNHFHHPVIRYRLLRRKCFSLLPETWLHKLQDRCLCTAAMAQSMRLGRNLIRRIIAAFMFMVVISVFLKVSYLNNHLEIHGKGKEKGLVIFQTFKDDWAMAQRVLAEEKERSMPMRVLEKISTPEIWMKPNSDNYYQCIARPKSQIRTNKKTNGYLLVHANGGLNQMRTGICDMVAVAKIMNATLVLPFLDHESFWTDPSDFKDIFDWRHFVKVLKDDIHIVEYLPRKYAGTKPLLKAPVSWSKASYYRNEMIPLLKKHKVIKFTHTDSRLANNGLAGSIQRLRCRANYEALQYSKEIEDLGKILVDRLRNNSEPYVALHLRYEKDMLAFTGCSHNLTAEEAEDLRVMRYNVKHWKEKEIDSRERRLQGGCPMSPREAAKFLKAMGYPSTTTIYIVAGEIYGSNSMAAFRSEYPNVFTHSTLATEEELEPFKPYQNRLAALDYIVALESDVFVYTYDGNMAKAVQGHRRFEGFRKSINPDKQNFVRLIDQLDKGAISWQEFSSEVKSLHSERTGGPYLRLLGESPRLEENFYSNPFPGCICNRSQEQIAGLKLDKRQNLRAALQK</sequence>
<accession>A0ACC1WZB9</accession>
<gene>
    <name evidence="1" type="ORF">OWV82_021424</name>
</gene>